<dbReference type="PANTHER" id="PTHR11938">
    <property type="entry name" value="FAD NADPH DEHYDROGENASE/OXIDOREDUCTASE"/>
    <property type="match status" value="1"/>
</dbReference>
<dbReference type="GO" id="GO:0046872">
    <property type="term" value="F:metal ion binding"/>
    <property type="evidence" value="ECO:0007669"/>
    <property type="project" value="UniProtKB-KW"/>
</dbReference>
<name>A0A964DXL9_9PROT</name>
<evidence type="ECO:0000256" key="19">
    <source>
        <dbReference type="ARBA" id="ARBA00072108"/>
    </source>
</evidence>
<keyword evidence="9" id="KW-0479">Metal-binding</keyword>
<evidence type="ECO:0000256" key="17">
    <source>
        <dbReference type="ARBA" id="ARBA00037898"/>
    </source>
</evidence>
<gene>
    <name evidence="23" type="primary">gltB</name>
    <name evidence="23" type="ORF">ASILVAE211_03250</name>
</gene>
<dbReference type="InterPro" id="IPR002932">
    <property type="entry name" value="Glu_synthdom"/>
</dbReference>
<dbReference type="InterPro" id="IPR029055">
    <property type="entry name" value="Ntn_hydrolases_N"/>
</dbReference>
<dbReference type="InterPro" id="IPR002489">
    <property type="entry name" value="Glu_synth_asu_C"/>
</dbReference>
<evidence type="ECO:0000256" key="13">
    <source>
        <dbReference type="ARBA" id="ARBA00023004"/>
    </source>
</evidence>
<keyword evidence="13" id="KW-0408">Iron</keyword>
<dbReference type="GO" id="GO:0004355">
    <property type="term" value="F:glutamate synthase (NADPH) activity"/>
    <property type="evidence" value="ECO:0007669"/>
    <property type="project" value="UniProtKB-EC"/>
</dbReference>
<keyword evidence="8" id="KW-0288">FMN</keyword>
<dbReference type="EC" id="1.4.1.13" evidence="5"/>
<evidence type="ECO:0000256" key="2">
    <source>
        <dbReference type="ARBA" id="ARBA00001927"/>
    </source>
</evidence>
<comment type="cofactor">
    <cofactor evidence="3">
        <name>FAD</name>
        <dbReference type="ChEBI" id="CHEBI:57692"/>
    </cofactor>
</comment>
<accession>A0A964DXL9</accession>
<evidence type="ECO:0000256" key="7">
    <source>
        <dbReference type="ARBA" id="ARBA00022630"/>
    </source>
</evidence>
<evidence type="ECO:0000256" key="10">
    <source>
        <dbReference type="ARBA" id="ARBA00022827"/>
    </source>
</evidence>
<evidence type="ECO:0000256" key="3">
    <source>
        <dbReference type="ARBA" id="ARBA00001974"/>
    </source>
</evidence>
<keyword evidence="10" id="KW-0274">FAD</keyword>
<keyword evidence="7" id="KW-0285">Flavoprotein</keyword>
<dbReference type="InterPro" id="IPR036485">
    <property type="entry name" value="Glu_synth_asu_C_sf"/>
</dbReference>
<comment type="cofactor">
    <cofactor evidence="2">
        <name>[3Fe-4S] cluster</name>
        <dbReference type="ChEBI" id="CHEBI:21137"/>
    </cofactor>
</comment>
<feature type="region of interest" description="Disordered" evidence="21">
    <location>
        <begin position="922"/>
        <end position="946"/>
    </location>
</feature>
<keyword evidence="15" id="KW-0314">Glutamate biosynthesis</keyword>
<feature type="domain" description="Glutamine amidotransferase type-2" evidence="22">
    <location>
        <begin position="45"/>
        <end position="440"/>
    </location>
</feature>
<reference evidence="23" key="2">
    <citation type="submission" date="2021-01" db="EMBL/GenBank/DDBJ databases">
        <authorList>
            <person name="Mieszkin S."/>
            <person name="Pouder E."/>
            <person name="Alain K."/>
        </authorList>
    </citation>
    <scope>NUCLEOTIDE SEQUENCE</scope>
    <source>
        <strain evidence="23">HW T2.11</strain>
    </source>
</reference>
<dbReference type="Pfam" id="PF04898">
    <property type="entry name" value="Glu_syn_central"/>
    <property type="match status" value="1"/>
</dbReference>
<dbReference type="PROSITE" id="PS51278">
    <property type="entry name" value="GATASE_TYPE_2"/>
    <property type="match status" value="1"/>
</dbReference>
<comment type="caution">
    <text evidence="23">The sequence shown here is derived from an EMBL/GenBank/DDBJ whole genome shotgun (WGS) entry which is preliminary data.</text>
</comment>
<dbReference type="SUPFAM" id="SSF69336">
    <property type="entry name" value="Alpha subunit of glutamate synthase, C-terminal domain"/>
    <property type="match status" value="1"/>
</dbReference>
<evidence type="ECO:0000256" key="5">
    <source>
        <dbReference type="ARBA" id="ARBA00012079"/>
    </source>
</evidence>
<comment type="similarity">
    <text evidence="4">Belongs to the glutamate synthase family.</text>
</comment>
<keyword evidence="14" id="KW-0411">Iron-sulfur</keyword>
<dbReference type="Pfam" id="PF01645">
    <property type="entry name" value="Glu_synthase"/>
    <property type="match status" value="1"/>
</dbReference>
<evidence type="ECO:0000313" key="24">
    <source>
        <dbReference type="Proteomes" id="UP000708298"/>
    </source>
</evidence>
<evidence type="ECO:0000256" key="21">
    <source>
        <dbReference type="SAM" id="MobiDB-lite"/>
    </source>
</evidence>
<dbReference type="Pfam" id="PF00310">
    <property type="entry name" value="GATase_2"/>
    <property type="match status" value="1"/>
</dbReference>
<dbReference type="Pfam" id="PF01493">
    <property type="entry name" value="GXGXG"/>
    <property type="match status" value="1"/>
</dbReference>
<dbReference type="EMBL" id="JAESVB010000001">
    <property type="protein sequence ID" value="MCB8874187.1"/>
    <property type="molecule type" value="Genomic_DNA"/>
</dbReference>
<dbReference type="FunFam" id="3.60.20.10:FF:000001">
    <property type="entry name" value="Glutamate synthase, large subunit"/>
    <property type="match status" value="1"/>
</dbReference>
<evidence type="ECO:0000256" key="16">
    <source>
        <dbReference type="ARBA" id="ARBA00023291"/>
    </source>
</evidence>
<evidence type="ECO:0000313" key="23">
    <source>
        <dbReference type="EMBL" id="MCB8874187.1"/>
    </source>
</evidence>
<dbReference type="InterPro" id="IPR013785">
    <property type="entry name" value="Aldolase_TIM"/>
</dbReference>
<comment type="cofactor">
    <cofactor evidence="1">
        <name>FMN</name>
        <dbReference type="ChEBI" id="CHEBI:58210"/>
    </cofactor>
</comment>
<keyword evidence="16" id="KW-0003">3Fe-4S</keyword>
<dbReference type="InterPro" id="IPR006982">
    <property type="entry name" value="Glu_synth_centr_N"/>
</dbReference>
<dbReference type="PANTHER" id="PTHR11938:SF133">
    <property type="entry name" value="GLUTAMATE SYNTHASE (NADH)"/>
    <property type="match status" value="1"/>
</dbReference>
<evidence type="ECO:0000256" key="8">
    <source>
        <dbReference type="ARBA" id="ARBA00022643"/>
    </source>
</evidence>
<dbReference type="GO" id="GO:0019676">
    <property type="term" value="P:ammonia assimilation cycle"/>
    <property type="evidence" value="ECO:0007669"/>
    <property type="project" value="TreeGrafter"/>
</dbReference>
<dbReference type="InterPro" id="IPR050711">
    <property type="entry name" value="ET-N_metabolism_enzyme"/>
</dbReference>
<dbReference type="SUPFAM" id="SSF56235">
    <property type="entry name" value="N-terminal nucleophile aminohydrolases (Ntn hydrolases)"/>
    <property type="match status" value="1"/>
</dbReference>
<dbReference type="Proteomes" id="UP000708298">
    <property type="component" value="Unassembled WGS sequence"/>
</dbReference>
<dbReference type="CDD" id="cd00982">
    <property type="entry name" value="gltB_C"/>
    <property type="match status" value="1"/>
</dbReference>
<dbReference type="GO" id="GO:0051538">
    <property type="term" value="F:3 iron, 4 sulfur cluster binding"/>
    <property type="evidence" value="ECO:0007669"/>
    <property type="project" value="UniProtKB-KW"/>
</dbReference>
<dbReference type="NCBIfam" id="NF008730">
    <property type="entry name" value="PRK11750.1"/>
    <property type="match status" value="1"/>
</dbReference>
<proteinExistence type="inferred from homology"/>
<dbReference type="InterPro" id="IPR017932">
    <property type="entry name" value="GATase_2_dom"/>
</dbReference>
<dbReference type="Gene3D" id="3.20.20.70">
    <property type="entry name" value="Aldolase class I"/>
    <property type="match status" value="2"/>
</dbReference>
<dbReference type="Gene3D" id="3.60.20.10">
    <property type="entry name" value="Glutamine Phosphoribosylpyrophosphate, subunit 1, domain 1"/>
    <property type="match status" value="1"/>
</dbReference>
<evidence type="ECO:0000256" key="4">
    <source>
        <dbReference type="ARBA" id="ARBA00009716"/>
    </source>
</evidence>
<keyword evidence="12 23" id="KW-0560">Oxidoreductase</keyword>
<protein>
    <recommendedName>
        <fullName evidence="19">Glutamate synthase [NADPH] large chain</fullName>
        <ecNumber evidence="5">1.4.1.13</ecNumber>
    </recommendedName>
    <alternativeName>
        <fullName evidence="20">Glutamate synthase subunit alpha</fullName>
    </alternativeName>
</protein>
<dbReference type="FunFam" id="2.160.20.60:FF:000001">
    <property type="entry name" value="Glutamate synthase, large subunit"/>
    <property type="match status" value="1"/>
</dbReference>
<dbReference type="GO" id="GO:0006537">
    <property type="term" value="P:glutamate biosynthetic process"/>
    <property type="evidence" value="ECO:0007669"/>
    <property type="project" value="UniProtKB-KW"/>
</dbReference>
<dbReference type="SUPFAM" id="SSF51395">
    <property type="entry name" value="FMN-linked oxidoreductases"/>
    <property type="match status" value="1"/>
</dbReference>
<organism evidence="23 24">
    <name type="scientific">Acidisoma silvae</name>
    <dbReference type="NCBI Taxonomy" id="2802396"/>
    <lineage>
        <taxon>Bacteria</taxon>
        <taxon>Pseudomonadati</taxon>
        <taxon>Pseudomonadota</taxon>
        <taxon>Alphaproteobacteria</taxon>
        <taxon>Acetobacterales</taxon>
        <taxon>Acidocellaceae</taxon>
        <taxon>Acidisoma</taxon>
    </lineage>
</organism>
<evidence type="ECO:0000256" key="12">
    <source>
        <dbReference type="ARBA" id="ARBA00023002"/>
    </source>
</evidence>
<evidence type="ECO:0000256" key="6">
    <source>
        <dbReference type="ARBA" id="ARBA00022605"/>
    </source>
</evidence>
<evidence type="ECO:0000256" key="15">
    <source>
        <dbReference type="ARBA" id="ARBA00023164"/>
    </source>
</evidence>
<evidence type="ECO:0000259" key="22">
    <source>
        <dbReference type="PROSITE" id="PS51278"/>
    </source>
</evidence>
<keyword evidence="6" id="KW-0028">Amino-acid biosynthesis</keyword>
<dbReference type="CDD" id="cd02808">
    <property type="entry name" value="GltS_FMN"/>
    <property type="match status" value="1"/>
</dbReference>
<dbReference type="Gene3D" id="2.160.20.60">
    <property type="entry name" value="Glutamate synthase, alpha subunit, C-terminal domain"/>
    <property type="match status" value="1"/>
</dbReference>
<evidence type="ECO:0000256" key="9">
    <source>
        <dbReference type="ARBA" id="ARBA00022723"/>
    </source>
</evidence>
<comment type="pathway">
    <text evidence="17">Amino-acid biosynthesis; L-glutamate biosynthesis via GLT pathway; L-glutamate from 2-oxoglutarate and L-glutamine (NADP(+) route): step 1/1.</text>
</comment>
<evidence type="ECO:0000256" key="18">
    <source>
        <dbReference type="ARBA" id="ARBA00048151"/>
    </source>
</evidence>
<keyword evidence="24" id="KW-1185">Reference proteome</keyword>
<evidence type="ECO:0000256" key="14">
    <source>
        <dbReference type="ARBA" id="ARBA00023014"/>
    </source>
</evidence>
<evidence type="ECO:0000256" key="11">
    <source>
        <dbReference type="ARBA" id="ARBA00022962"/>
    </source>
</evidence>
<evidence type="ECO:0000256" key="20">
    <source>
        <dbReference type="ARBA" id="ARBA00079921"/>
    </source>
</evidence>
<reference evidence="23" key="1">
    <citation type="journal article" date="2021" name="Microorganisms">
        <title>Acidisoma silvae sp. nov. and Acidisomacellulosilytica sp. nov., Two Acidophilic Bacteria Isolated from Decaying Wood, Hydrolyzing Cellulose and Producing Poly-3-hydroxybutyrate.</title>
        <authorList>
            <person name="Mieszkin S."/>
            <person name="Pouder E."/>
            <person name="Uroz S."/>
            <person name="Simon-Colin C."/>
            <person name="Alain K."/>
        </authorList>
    </citation>
    <scope>NUCLEOTIDE SEQUENCE</scope>
    <source>
        <strain evidence="23">HW T2.11</strain>
    </source>
</reference>
<comment type="catalytic activity">
    <reaction evidence="18">
        <text>2 L-glutamate + NADP(+) = L-glutamine + 2-oxoglutarate + NADPH + H(+)</text>
        <dbReference type="Rhea" id="RHEA:15501"/>
        <dbReference type="ChEBI" id="CHEBI:15378"/>
        <dbReference type="ChEBI" id="CHEBI:16810"/>
        <dbReference type="ChEBI" id="CHEBI:29985"/>
        <dbReference type="ChEBI" id="CHEBI:57783"/>
        <dbReference type="ChEBI" id="CHEBI:58349"/>
        <dbReference type="ChEBI" id="CHEBI:58359"/>
        <dbReference type="EC" id="1.4.1.13"/>
    </reaction>
</comment>
<sequence>MTDGIESQALPSEMLETGADFLNDWARNTEALAGSYDFSQEHDACGVGMIAALDGKRRRDVVQAGIDALKAVWHRGAVDADGKTGDGAGIHIEIPQDFFAAAVERSGALLRPGPIAVGQVFMPKTDLGAQERCREIVETEILALGYEIYGWRQVPINVACIGEKANATRPEIEQIMLWNARGVSEEEFERDLYVIRRRIEKQTIAAQIADLYFCSLSCRSIVYKGMFLAESLTEFYPDLLDPRFVSRFAIYHQRYSTNTFPTWKLAQPFRSIAHNGEINTINGNINWMKSHETRLSSDLLDAYMEDVKPVVQAQGSDTASMDNVFELLIRSGRDAAMVKAMMIPPSIGATAFMPEAHRSMIEYCNAVMEPWDGPAAVTATDGRWLIAGLDRNGLRPLRYTVTSHNMLVVGSETGMVKFDESMIVEKGRVGPGQMIAVDLEEPRFYDNTAIMDLLSARHPYGDWAQRIVKIDEMVKADAVEPCTYGTEDLRRRQLAIGMTLEEMEAILQPMVEDANEATGSMGDDTPIAVLSDRYRGLHHYFRQNFSQVTNPPIDSLRETRVMSIKTRLGNLGNVLEEGEHQFDILQLNSPILSTGEFTAMREKMGSAVVAIDATFPLADGETGLRRGLDRIRREAEDAVRAGATHLIISDEAMGPGQVPIPMILATGAVHTHLVRMSLRTFASVNVRTAECLDVHYVAVLVGVGATTVNPYLAQESIADRQRRGLFGDMSVKAAIGRYKKALDKGLLKIMAKMGIGVLSSYRGGYNFEAIGLSRALVGEFFPGMQSRISGIGLSGIARKVLELHKVAWAEGVLTLPVGGSYKMRRGGETHAFDGSLIHVLQTAVGTDSYTMFRKYSEAVRRLPPVALRDLLDFRTDGLTPIPVEDVESITEIRKRLIAPGISLGALGPEAHETLSIAMNRIGARSDSGEGGEDPERFKPRPNGDNASSAIKQIASGRFGVTADYLNNCSEIEIKVAQGAKPGEGGQLPGFKVTGLIAKLRHSTPGVMLISPPPHHDIYSIEDLAQLIYDLKQINPKASVCVKLVSRSGIGTIAAGVAKAKADAILISGHSGGTGASALTSVKYAGLPWEMGLSEAHQVLMLNRLRHRVKLRTDGGLKTGRDVVIAAMLGAEEFGIGTASLVAMGCIMVRQCHSNTCPVGVCTQDEALRAKFEGTPEKVINLFSFIAEEVREILAGLGFRKLTDIIGRTDLLQQVSRGSSLLDDLDLNPILAQADPGPYPRYCTLEGRNEVPETLDAQMIADASPFFERREKMQLQYNIRNTHRAIGTKFSGAIVRAFGQTTVPAGHVNVRLRGSAGQSLGAFAVQGLKLEVIGDANDYVGKGLSGGTIVVRTAPSTKMRSNANTIIGNTCLYGATEGYLFAAGQAGERFAVRNSGATAVVEGCGSNGCEYMTGGTVAILGDFGDNFGAGFTGGVAFLYDPENTLESRINPESLTWQRVSSAYWESQLRGLIERHVEETSSRYAAMLLHNWDQTLASFWQVVPKDYVKYLPHGLTDEKAQARA</sequence>
<dbReference type="FunFam" id="3.20.20.70:FF:000097">
    <property type="entry name" value="Glutamate synthase, large subunit"/>
    <property type="match status" value="1"/>
</dbReference>
<keyword evidence="11" id="KW-0315">Glutamine amidotransferase</keyword>
<evidence type="ECO:0000256" key="1">
    <source>
        <dbReference type="ARBA" id="ARBA00001917"/>
    </source>
</evidence>
<dbReference type="CDD" id="cd00713">
    <property type="entry name" value="GltS"/>
    <property type="match status" value="1"/>
</dbReference>